<evidence type="ECO:0000256" key="3">
    <source>
        <dbReference type="ARBA" id="ARBA00022692"/>
    </source>
</evidence>
<dbReference type="GO" id="GO:0102654">
    <property type="term" value="F:palmitoyl-[glycerolipid] 3-(E)-desaturase activity"/>
    <property type="evidence" value="ECO:0000318"/>
    <property type="project" value="GO_Central"/>
</dbReference>
<evidence type="ECO:0000313" key="7">
    <source>
        <dbReference type="EMBL" id="KMZ58008.1"/>
    </source>
</evidence>
<dbReference type="EMBL" id="LFYR01001978">
    <property type="protein sequence ID" value="KMZ58008.1"/>
    <property type="molecule type" value="Genomic_DNA"/>
</dbReference>
<dbReference type="UniPathway" id="UPA00199"/>
<evidence type="ECO:0000313" key="8">
    <source>
        <dbReference type="Proteomes" id="UP000036987"/>
    </source>
</evidence>
<dbReference type="PANTHER" id="PTHR48140">
    <property type="entry name" value="FATTY ACID DESATURASE 4, CHLOROPLASTIC-RELATED"/>
    <property type="match status" value="1"/>
</dbReference>
<keyword evidence="4" id="KW-1133">Transmembrane helix</keyword>
<evidence type="ECO:0000256" key="5">
    <source>
        <dbReference type="ARBA" id="ARBA00023136"/>
    </source>
</evidence>
<gene>
    <name evidence="7" type="ORF">ZOSMA_7G00360</name>
</gene>
<proteinExistence type="inferred from homology"/>
<dbReference type="OrthoDB" id="5103at2759"/>
<dbReference type="Pfam" id="PF10520">
    <property type="entry name" value="Lipid_desat"/>
    <property type="match status" value="1"/>
</dbReference>
<protein>
    <submittedName>
        <fullName evidence="7">Fatty acid desaturase</fullName>
    </submittedName>
</protein>
<dbReference type="PANTHER" id="PTHR48140:SF1">
    <property type="entry name" value="FATTY ACID DESATURASE 4, CHLOROPLASTIC-RELATED"/>
    <property type="match status" value="1"/>
</dbReference>
<dbReference type="Proteomes" id="UP000036987">
    <property type="component" value="Unassembled WGS sequence"/>
</dbReference>
<accession>A0A0K9NN18</accession>
<evidence type="ECO:0000259" key="6">
    <source>
        <dbReference type="Pfam" id="PF10520"/>
    </source>
</evidence>
<comment type="caution">
    <text evidence="7">The sequence shown here is derived from an EMBL/GenBank/DDBJ whole genome shotgun (WGS) entry which is preliminary data.</text>
</comment>
<evidence type="ECO:0000256" key="1">
    <source>
        <dbReference type="ARBA" id="ARBA00004141"/>
    </source>
</evidence>
<dbReference type="GO" id="GO:0006636">
    <property type="term" value="P:unsaturated fatty acid biosynthetic process"/>
    <property type="evidence" value="ECO:0000318"/>
    <property type="project" value="GO_Central"/>
</dbReference>
<comment type="similarity">
    <text evidence="2">Belongs to the fatty acid desaturase CarF family.</text>
</comment>
<sequence length="272" mass="30052">MYTIKPHCYYNTKGSRCITTTRAVVTPPSSVKIPRIAAEDPELQSTWAHRAWLTAGSTSVAVSLGKAVIGTADSGNFIQPVVAAAVGYILADLGSGLYHWGIDNYGDASTPMFGSQINAFRGHHRWPWMITKRQFANNLHALARAVMIAVIPINILTDDAVVQAFVGVCAGCIMFSQQFHAWSHSTKSKLPLAVVALQDAGILLPRQMHMAHHRPPYNDNYCIVSGVWNEFLNRHNVFEALELAVFIRFGVRPRSWNEPDTNWSEELGVQPG</sequence>
<reference evidence="8" key="1">
    <citation type="journal article" date="2016" name="Nature">
        <title>The genome of the seagrass Zostera marina reveals angiosperm adaptation to the sea.</title>
        <authorList>
            <person name="Olsen J.L."/>
            <person name="Rouze P."/>
            <person name="Verhelst B."/>
            <person name="Lin Y.-C."/>
            <person name="Bayer T."/>
            <person name="Collen J."/>
            <person name="Dattolo E."/>
            <person name="De Paoli E."/>
            <person name="Dittami S."/>
            <person name="Maumus F."/>
            <person name="Michel G."/>
            <person name="Kersting A."/>
            <person name="Lauritano C."/>
            <person name="Lohaus R."/>
            <person name="Toepel M."/>
            <person name="Tonon T."/>
            <person name="Vanneste K."/>
            <person name="Amirebrahimi M."/>
            <person name="Brakel J."/>
            <person name="Bostroem C."/>
            <person name="Chovatia M."/>
            <person name="Grimwood J."/>
            <person name="Jenkins J.W."/>
            <person name="Jueterbock A."/>
            <person name="Mraz A."/>
            <person name="Stam W.T."/>
            <person name="Tice H."/>
            <person name="Bornberg-Bauer E."/>
            <person name="Green P.J."/>
            <person name="Pearson G.A."/>
            <person name="Procaccini G."/>
            <person name="Duarte C.M."/>
            <person name="Schmutz J."/>
            <person name="Reusch T.B.H."/>
            <person name="Van de Peer Y."/>
        </authorList>
    </citation>
    <scope>NUCLEOTIDE SEQUENCE [LARGE SCALE GENOMIC DNA]</scope>
    <source>
        <strain evidence="8">cv. Finnish</strain>
    </source>
</reference>
<dbReference type="OMA" id="FQGHHRW"/>
<keyword evidence="3" id="KW-0812">Transmembrane</keyword>
<dbReference type="InterPro" id="IPR052864">
    <property type="entry name" value="Chloroplast_FAD_CarF"/>
</dbReference>
<dbReference type="InterPro" id="IPR019547">
    <property type="entry name" value="Lipid_desat"/>
</dbReference>
<dbReference type="AlphaFoldDB" id="A0A0K9NN18"/>
<feature type="domain" description="Lipid desaturase" evidence="6">
    <location>
        <begin position="88"/>
        <end position="256"/>
    </location>
</feature>
<evidence type="ECO:0000256" key="2">
    <source>
        <dbReference type="ARBA" id="ARBA00007620"/>
    </source>
</evidence>
<dbReference type="STRING" id="29655.A0A0K9NN18"/>
<dbReference type="GO" id="GO:0009507">
    <property type="term" value="C:chloroplast"/>
    <property type="evidence" value="ECO:0000318"/>
    <property type="project" value="GO_Central"/>
</dbReference>
<organism evidence="7 8">
    <name type="scientific">Zostera marina</name>
    <name type="common">Eelgrass</name>
    <dbReference type="NCBI Taxonomy" id="29655"/>
    <lineage>
        <taxon>Eukaryota</taxon>
        <taxon>Viridiplantae</taxon>
        <taxon>Streptophyta</taxon>
        <taxon>Embryophyta</taxon>
        <taxon>Tracheophyta</taxon>
        <taxon>Spermatophyta</taxon>
        <taxon>Magnoliopsida</taxon>
        <taxon>Liliopsida</taxon>
        <taxon>Zosteraceae</taxon>
        <taxon>Zostera</taxon>
    </lineage>
</organism>
<name>A0A0K9NN18_ZOSMR</name>
<comment type="subcellular location">
    <subcellularLocation>
        <location evidence="1">Membrane</location>
        <topology evidence="1">Multi-pass membrane protein</topology>
    </subcellularLocation>
</comment>
<dbReference type="GO" id="GO:0016020">
    <property type="term" value="C:membrane"/>
    <property type="evidence" value="ECO:0007669"/>
    <property type="project" value="UniProtKB-SubCell"/>
</dbReference>
<keyword evidence="5" id="KW-0472">Membrane</keyword>
<evidence type="ECO:0000256" key="4">
    <source>
        <dbReference type="ARBA" id="ARBA00022989"/>
    </source>
</evidence>
<keyword evidence="8" id="KW-1185">Reference proteome</keyword>